<proteinExistence type="predicted"/>
<dbReference type="Pfam" id="PF00337">
    <property type="entry name" value="Gal-bind_lectin"/>
    <property type="match status" value="1"/>
</dbReference>
<protein>
    <recommendedName>
        <fullName evidence="2">Galectin</fullName>
    </recommendedName>
</protein>
<dbReference type="InterPro" id="IPR013320">
    <property type="entry name" value="ConA-like_dom_sf"/>
</dbReference>
<keyword evidence="5" id="KW-1185">Reference proteome</keyword>
<dbReference type="GO" id="GO:0030246">
    <property type="term" value="F:carbohydrate binding"/>
    <property type="evidence" value="ECO:0007669"/>
    <property type="project" value="UniProtKB-UniRule"/>
</dbReference>
<gene>
    <name evidence="4" type="ORF">ALC57_05727</name>
</gene>
<dbReference type="SUPFAM" id="SSF49899">
    <property type="entry name" value="Concanavalin A-like lectins/glucanases"/>
    <property type="match status" value="1"/>
</dbReference>
<dbReference type="Proteomes" id="UP000078492">
    <property type="component" value="Unassembled WGS sequence"/>
</dbReference>
<evidence type="ECO:0000256" key="1">
    <source>
        <dbReference type="ARBA" id="ARBA00022734"/>
    </source>
</evidence>
<organism evidence="4 5">
    <name type="scientific">Trachymyrmex cornetzi</name>
    <dbReference type="NCBI Taxonomy" id="471704"/>
    <lineage>
        <taxon>Eukaryota</taxon>
        <taxon>Metazoa</taxon>
        <taxon>Ecdysozoa</taxon>
        <taxon>Arthropoda</taxon>
        <taxon>Hexapoda</taxon>
        <taxon>Insecta</taxon>
        <taxon>Pterygota</taxon>
        <taxon>Neoptera</taxon>
        <taxon>Endopterygota</taxon>
        <taxon>Hymenoptera</taxon>
        <taxon>Apocrita</taxon>
        <taxon>Aculeata</taxon>
        <taxon>Formicoidea</taxon>
        <taxon>Formicidae</taxon>
        <taxon>Myrmicinae</taxon>
        <taxon>Trachymyrmex</taxon>
    </lineage>
</organism>
<accession>A0A151J9Z4</accession>
<dbReference type="AlphaFoldDB" id="A0A151J9Z4"/>
<sequence length="70" mass="8404">MLFYRFHINLQKGKTIYPHPVILLHLNPRFFYGNSEPYVVMNCWNNGAWGHEERHQGQLSWMPGRDFVLT</sequence>
<dbReference type="EMBL" id="KQ979339">
    <property type="protein sequence ID" value="KYN21885.1"/>
    <property type="molecule type" value="Genomic_DNA"/>
</dbReference>
<feature type="domain" description="Galectin" evidence="3">
    <location>
        <begin position="1"/>
        <end position="70"/>
    </location>
</feature>
<name>A0A151J9Z4_9HYME</name>
<reference evidence="4 5" key="1">
    <citation type="submission" date="2015-09" db="EMBL/GenBank/DDBJ databases">
        <title>Trachymyrmex cornetzi WGS genome.</title>
        <authorList>
            <person name="Nygaard S."/>
            <person name="Hu H."/>
            <person name="Boomsma J."/>
            <person name="Zhang G."/>
        </authorList>
    </citation>
    <scope>NUCLEOTIDE SEQUENCE [LARGE SCALE GENOMIC DNA]</scope>
    <source>
        <strain evidence="4">Tcor2-1</strain>
        <tissue evidence="4">Whole body</tissue>
    </source>
</reference>
<dbReference type="InterPro" id="IPR044156">
    <property type="entry name" value="Galectin-like"/>
</dbReference>
<evidence type="ECO:0000259" key="3">
    <source>
        <dbReference type="PROSITE" id="PS51304"/>
    </source>
</evidence>
<evidence type="ECO:0000256" key="2">
    <source>
        <dbReference type="RuleBase" id="RU102079"/>
    </source>
</evidence>
<evidence type="ECO:0000313" key="5">
    <source>
        <dbReference type="Proteomes" id="UP000078492"/>
    </source>
</evidence>
<dbReference type="InterPro" id="IPR001079">
    <property type="entry name" value="Galectin_CRD"/>
</dbReference>
<dbReference type="PANTHER" id="PTHR11346">
    <property type="entry name" value="GALECTIN"/>
    <property type="match status" value="1"/>
</dbReference>
<dbReference type="PANTHER" id="PTHR11346:SF147">
    <property type="entry name" value="GALECTIN"/>
    <property type="match status" value="1"/>
</dbReference>
<dbReference type="Gene3D" id="2.60.120.200">
    <property type="match status" value="1"/>
</dbReference>
<evidence type="ECO:0000313" key="4">
    <source>
        <dbReference type="EMBL" id="KYN21885.1"/>
    </source>
</evidence>
<dbReference type="STRING" id="471704.A0A151J9Z4"/>
<dbReference type="PROSITE" id="PS51304">
    <property type="entry name" value="GALECTIN"/>
    <property type="match status" value="1"/>
</dbReference>
<keyword evidence="1 2" id="KW-0430">Lectin</keyword>